<feature type="signal peptide" evidence="1">
    <location>
        <begin position="1"/>
        <end position="23"/>
    </location>
</feature>
<proteinExistence type="predicted"/>
<protein>
    <recommendedName>
        <fullName evidence="4">Alginate export domain-containing protein</fullName>
    </recommendedName>
</protein>
<dbReference type="RefSeq" id="WP_101893611.1">
    <property type="nucleotide sequence ID" value="NZ_CP022684.1"/>
</dbReference>
<reference evidence="3" key="1">
    <citation type="submission" date="2017-08" db="EMBL/GenBank/DDBJ databases">
        <title>Direct submision.</title>
        <authorList>
            <person name="Kim S.-J."/>
            <person name="Rhee S.-K."/>
        </authorList>
    </citation>
    <scope>NUCLEOTIDE SEQUENCE [LARGE SCALE GENOMIC DNA]</scope>
    <source>
        <strain evidence="3">GI5</strain>
    </source>
</reference>
<dbReference type="OrthoDB" id="1188513at2"/>
<feature type="chain" id="PRO_5014992167" description="Alginate export domain-containing protein" evidence="1">
    <location>
        <begin position="24"/>
        <end position="397"/>
    </location>
</feature>
<name>A0A2K9LLB8_9GAMM</name>
<evidence type="ECO:0000313" key="2">
    <source>
        <dbReference type="EMBL" id="AUM12275.1"/>
    </source>
</evidence>
<accession>A0A2K9LLB8</accession>
<evidence type="ECO:0008006" key="4">
    <source>
        <dbReference type="Google" id="ProtNLM"/>
    </source>
</evidence>
<evidence type="ECO:0000313" key="3">
    <source>
        <dbReference type="Proteomes" id="UP000235116"/>
    </source>
</evidence>
<organism evidence="2 3">
    <name type="scientific">Ketobacter alkanivorans</name>
    <dbReference type="NCBI Taxonomy" id="1917421"/>
    <lineage>
        <taxon>Bacteria</taxon>
        <taxon>Pseudomonadati</taxon>
        <taxon>Pseudomonadota</taxon>
        <taxon>Gammaproteobacteria</taxon>
        <taxon>Pseudomonadales</taxon>
        <taxon>Ketobacteraceae</taxon>
        <taxon>Ketobacter</taxon>
    </lineage>
</organism>
<keyword evidence="1" id="KW-0732">Signal</keyword>
<dbReference type="Proteomes" id="UP000235116">
    <property type="component" value="Chromosome"/>
</dbReference>
<evidence type="ECO:0000256" key="1">
    <source>
        <dbReference type="SAM" id="SignalP"/>
    </source>
</evidence>
<dbReference type="AlphaFoldDB" id="A0A2K9LLB8"/>
<gene>
    <name evidence="2" type="ORF">Kalk_07555</name>
</gene>
<dbReference type="KEGG" id="kak:Kalk_07555"/>
<sequence length="397" mass="45097">MRLRMVSTVLPCAVLLFSINAVAKAPRGYVGIDAVLFPDAPLYPEQSSATLHPSVQGSLDWSAYLNQDIRFDLSAYLRAATQDHDDLSGDIREAVFRSRIDDIDLKMGILQENWSILEAWNQVDFVNQRDMVEDFQGKVKLGQPGVSATTYYHDLVLTALILPYTRERRIAEQEDRLRTLPAPIVHSTFENGQTDSSYALRMQYRLGDFDLSLSQFWGHSREPIYMPVIESQSLIGFDELYEDVAQTGATMQYVFGDTVFKAEVINQTGGADSFVGSSIGSETIFNQISDGFDSVTVYLEGYYDTRNERAPLTPFQKDVFLGFRYNTNSVNNELLDIRYTHDLEYHSDLIDVRASRRLGDSQIVSLQFLLPQSVVDDPALQGFRQDKYFKLSWALYL</sequence>
<dbReference type="EMBL" id="CP022684">
    <property type="protein sequence ID" value="AUM12275.1"/>
    <property type="molecule type" value="Genomic_DNA"/>
</dbReference>
<keyword evidence="3" id="KW-1185">Reference proteome</keyword>